<gene>
    <name evidence="1" type="primary">cas6e</name>
    <name evidence="1" type="ORF">AN403_6047</name>
</gene>
<dbReference type="PATRIC" id="fig|294.162.peg.248"/>
<dbReference type="SMART" id="SM01101">
    <property type="entry name" value="CRISPR_assoc"/>
    <property type="match status" value="1"/>
</dbReference>
<evidence type="ECO:0000313" key="2">
    <source>
        <dbReference type="Proteomes" id="UP000050349"/>
    </source>
</evidence>
<evidence type="ECO:0000313" key="1">
    <source>
        <dbReference type="EMBL" id="KPU61952.1"/>
    </source>
</evidence>
<dbReference type="AlphaFoldDB" id="A0A0P8ZWF1"/>
<dbReference type="SUPFAM" id="SSF117987">
    <property type="entry name" value="CRISPR-associated protein"/>
    <property type="match status" value="1"/>
</dbReference>
<dbReference type="OrthoDB" id="9795689at2"/>
<dbReference type="Gene3D" id="3.30.70.1210">
    <property type="entry name" value="Crispr-associated protein, domain 2"/>
    <property type="match status" value="1"/>
</dbReference>
<dbReference type="NCBIfam" id="TIGR01907">
    <property type="entry name" value="casE_Cse3"/>
    <property type="match status" value="1"/>
</dbReference>
<dbReference type="Pfam" id="PF08798">
    <property type="entry name" value="CRISPR_assoc"/>
    <property type="match status" value="1"/>
</dbReference>
<dbReference type="InterPro" id="IPR010179">
    <property type="entry name" value="CRISPR-assoc_prot_Cse3"/>
</dbReference>
<accession>A0A0P8ZWF1</accession>
<reference evidence="1 2" key="1">
    <citation type="submission" date="2015-09" db="EMBL/GenBank/DDBJ databases">
        <authorList>
            <person name="Jackson K.R."/>
            <person name="Lunt B.L."/>
            <person name="Fisher J.N.B."/>
            <person name="Gardner A.V."/>
            <person name="Bailey M.E."/>
            <person name="Deus L.M."/>
            <person name="Earl A.S."/>
            <person name="Gibby P.D."/>
            <person name="Hartmann K.A."/>
            <person name="Liu J.E."/>
            <person name="Manci A.M."/>
            <person name="Nielsen D.A."/>
            <person name="Solomon M.B."/>
            <person name="Breakwell D.P."/>
            <person name="Burnett S.H."/>
            <person name="Grose J.H."/>
        </authorList>
    </citation>
    <scope>NUCLEOTIDE SEQUENCE [LARGE SCALE GENOMIC DNA]</scope>
    <source>
        <strain evidence="1 2">S613</strain>
    </source>
</reference>
<dbReference type="CDD" id="cd09727">
    <property type="entry name" value="Cas6_I-E"/>
    <property type="match status" value="1"/>
</dbReference>
<dbReference type="Proteomes" id="UP000050349">
    <property type="component" value="Unassembled WGS sequence"/>
</dbReference>
<protein>
    <submittedName>
        <fullName evidence="1">CRISPR-associated protein Cas6/Cse3/CasE, subtype I-E</fullName>
    </submittedName>
</protein>
<dbReference type="EMBL" id="LJXB01000040">
    <property type="protein sequence ID" value="KPU61952.1"/>
    <property type="molecule type" value="Genomic_DNA"/>
</dbReference>
<comment type="caution">
    <text evidence="1">The sequence shown here is derived from an EMBL/GenBank/DDBJ whole genome shotgun (WGS) entry which is preliminary data.</text>
</comment>
<sequence>MSMIASVLHLDRKAIRDLKVTDCYSVHRVVYSLFDDVRNDAQKITSESSGILFADQGYTQDGRRILLLADRAPRDGIDGAVVDIRSLSISDDFLGHDQYRFKVIVNPTRRSSISKALVPIKGEEAIAQWFVERASSSWGFAVNPANLSVGPVKVARFQEKANRQVTIAQAHIEGVLSVVDHEQLSHSFRHGIGRARAWGCGLLQLTSVSHRTH</sequence>
<dbReference type="RefSeq" id="WP_057395804.1">
    <property type="nucleotide sequence ID" value="NZ_LJXB01000040.1"/>
</dbReference>
<name>A0A0P8ZWF1_PSEFL</name>
<organism evidence="1 2">
    <name type="scientific">Pseudomonas fluorescens</name>
    <dbReference type="NCBI Taxonomy" id="294"/>
    <lineage>
        <taxon>Bacteria</taxon>
        <taxon>Pseudomonadati</taxon>
        <taxon>Pseudomonadota</taxon>
        <taxon>Gammaproteobacteria</taxon>
        <taxon>Pseudomonadales</taxon>
        <taxon>Pseudomonadaceae</taxon>
        <taxon>Pseudomonas</taxon>
    </lineage>
</organism>
<proteinExistence type="predicted"/>